<organism evidence="1">
    <name type="scientific">Anopheles funestus</name>
    <name type="common">African malaria mosquito</name>
    <dbReference type="NCBI Taxonomy" id="62324"/>
    <lineage>
        <taxon>Eukaryota</taxon>
        <taxon>Metazoa</taxon>
        <taxon>Ecdysozoa</taxon>
        <taxon>Arthropoda</taxon>
        <taxon>Hexapoda</taxon>
        <taxon>Insecta</taxon>
        <taxon>Pterygota</taxon>
        <taxon>Neoptera</taxon>
        <taxon>Endopterygota</taxon>
        <taxon>Diptera</taxon>
        <taxon>Nematocera</taxon>
        <taxon>Culicoidea</taxon>
        <taxon>Culicidae</taxon>
        <taxon>Anophelinae</taxon>
        <taxon>Anopheles</taxon>
    </lineage>
</organism>
<reference evidence="1" key="1">
    <citation type="submission" date="2020-05" db="UniProtKB">
        <authorList>
            <consortium name="EnsemblMetazoa"/>
        </authorList>
    </citation>
    <scope>IDENTIFICATION</scope>
    <source>
        <strain evidence="1">FUMOZ</strain>
    </source>
</reference>
<sequence length="168" mass="19213">MEETECESTFCEYYKPLLVEEIALVVYPAHAHFGKCLVIGTLACTSNRLESLSVPAFPTDMQLPDGACSVELCFNNFFGFIPRGKHVEITGILKLRHTDTEHVTDAANLRSTLLCLDTTVIKEEYEETCTRYKPFIEVDHIRIISHARELITCNLDIRKLYLLNQNER</sequence>
<protein>
    <submittedName>
        <fullName evidence="1">Uncharacterized protein</fullName>
    </submittedName>
</protein>
<dbReference type="VEuPathDB" id="VectorBase:AFUN2_002870"/>
<name>A0A4Y0BFN7_ANOFN</name>
<evidence type="ECO:0000313" key="1">
    <source>
        <dbReference type="EnsemblMetazoa" id="AFUN018806-PA"/>
    </source>
</evidence>
<accession>A0A4Y0BFN7</accession>
<dbReference type="AlphaFoldDB" id="A0A4Y0BFN7"/>
<dbReference type="EnsemblMetazoa" id="AFUN018806-RA">
    <property type="protein sequence ID" value="AFUN018806-PA"/>
    <property type="gene ID" value="AFUN018806"/>
</dbReference>
<dbReference type="VEuPathDB" id="VectorBase:AFUN018806"/>
<dbReference type="STRING" id="62324.A0A4Y0BFN7"/>
<proteinExistence type="predicted"/>